<dbReference type="AlphaFoldDB" id="A0A7X4H7K6"/>
<proteinExistence type="predicted"/>
<dbReference type="PANTHER" id="PTHR45947:SF3">
    <property type="entry name" value="SULFOQUINOVOSYL TRANSFERASE SQD2"/>
    <property type="match status" value="1"/>
</dbReference>
<gene>
    <name evidence="2" type="ORF">GTP56_29075</name>
</gene>
<dbReference type="RefSeq" id="WP_161052672.1">
    <property type="nucleotide sequence ID" value="NZ_WWCR01000080.1"/>
</dbReference>
<sequence>MRILHILDHSAPLHSGYTFRTLAILGQQRRMGWDTLHLTSAKQGASEAEQHVDGWHFFRTPPERRWWARLPLLAQLAVITSLARRLRQVAQAARPHVLHAHSPSLNAIAALHVGRALAIPVVYEIRAFWEDAAADQGHGRTGGLRYRLSRALETYALRRVDAITTICDGLRDDLIARGIPAPRITVIPNAVDSGRFRAAPPPNRMLARRLGVHGKVVLGFIGSFYHYEGLALLVQALPGLLKLAPSLQLLLVGGGPQGKELRALVDQLGLQGKVIFCGRAPHAQIAEYYSLVDILIYPRLPMRLTELVTPLKPLEAMAQGRLIVASDVGGHREMIEHGKTGLLFKAGDADALAAQVQHLISHPELWPTLRQQARAYVESERNWHNSVARYGAIYQRLLAPAP</sequence>
<dbReference type="Gene3D" id="3.40.50.2000">
    <property type="entry name" value="Glycogen Phosphorylase B"/>
    <property type="match status" value="2"/>
</dbReference>
<dbReference type="GO" id="GO:0016758">
    <property type="term" value="F:hexosyltransferase activity"/>
    <property type="evidence" value="ECO:0007669"/>
    <property type="project" value="TreeGrafter"/>
</dbReference>
<dbReference type="InterPro" id="IPR028098">
    <property type="entry name" value="Glyco_trans_4-like_N"/>
</dbReference>
<dbReference type="NCBIfam" id="TIGR04063">
    <property type="entry name" value="stp3"/>
    <property type="match status" value="1"/>
</dbReference>
<name>A0A7X4H7K6_9BURK</name>
<comment type="caution">
    <text evidence="2">The sequence shown here is derived from an EMBL/GenBank/DDBJ whole genome shotgun (WGS) entry which is preliminary data.</text>
</comment>
<dbReference type="SUPFAM" id="SSF53756">
    <property type="entry name" value="UDP-Glycosyltransferase/glycogen phosphorylase"/>
    <property type="match status" value="1"/>
</dbReference>
<evidence type="ECO:0000313" key="2">
    <source>
        <dbReference type="EMBL" id="MYM76220.1"/>
    </source>
</evidence>
<evidence type="ECO:0000259" key="1">
    <source>
        <dbReference type="Pfam" id="PF13579"/>
    </source>
</evidence>
<dbReference type="PANTHER" id="PTHR45947">
    <property type="entry name" value="SULFOQUINOVOSYL TRANSFERASE SQD2"/>
    <property type="match status" value="1"/>
</dbReference>
<dbReference type="InterPro" id="IPR050194">
    <property type="entry name" value="Glycosyltransferase_grp1"/>
</dbReference>
<keyword evidence="2" id="KW-0808">Transferase</keyword>
<dbReference type="Proteomes" id="UP000469734">
    <property type="component" value="Unassembled WGS sequence"/>
</dbReference>
<evidence type="ECO:0000313" key="3">
    <source>
        <dbReference type="Proteomes" id="UP000469734"/>
    </source>
</evidence>
<dbReference type="Pfam" id="PF13579">
    <property type="entry name" value="Glyco_trans_4_4"/>
    <property type="match status" value="1"/>
</dbReference>
<dbReference type="EMBL" id="WWCR01000080">
    <property type="protein sequence ID" value="MYM76220.1"/>
    <property type="molecule type" value="Genomic_DNA"/>
</dbReference>
<dbReference type="Pfam" id="PF13692">
    <property type="entry name" value="Glyco_trans_1_4"/>
    <property type="match status" value="1"/>
</dbReference>
<protein>
    <submittedName>
        <fullName evidence="2">Glycosyltransferase, exosortase A system-associated</fullName>
    </submittedName>
</protein>
<dbReference type="CDD" id="cd03794">
    <property type="entry name" value="GT4_WbuB-like"/>
    <property type="match status" value="1"/>
</dbReference>
<accession>A0A7X4H7K6</accession>
<feature type="domain" description="Glycosyltransferase subfamily 4-like N-terminal" evidence="1">
    <location>
        <begin position="16"/>
        <end position="189"/>
    </location>
</feature>
<reference evidence="2 3" key="1">
    <citation type="submission" date="2019-12" db="EMBL/GenBank/DDBJ databases">
        <title>Novel species isolated from a subtropical stream in China.</title>
        <authorList>
            <person name="Lu H."/>
        </authorList>
    </citation>
    <scope>NUCLEOTIDE SEQUENCE [LARGE SCALE GENOMIC DNA]</scope>
    <source>
        <strain evidence="2 3">FT134W</strain>
    </source>
</reference>
<organism evidence="2 3">
    <name type="scientific">Duganella margarita</name>
    <dbReference type="NCBI Taxonomy" id="2692170"/>
    <lineage>
        <taxon>Bacteria</taxon>
        <taxon>Pseudomonadati</taxon>
        <taxon>Pseudomonadota</taxon>
        <taxon>Betaproteobacteria</taxon>
        <taxon>Burkholderiales</taxon>
        <taxon>Oxalobacteraceae</taxon>
        <taxon>Telluria group</taxon>
        <taxon>Duganella</taxon>
    </lineage>
</organism>
<dbReference type="InterPro" id="IPR024004">
    <property type="entry name" value="PEP-CTERM/XrtA_GlycosylTrfase"/>
</dbReference>